<sequence>MIGFLTIIFAIKSNFDAPEHSDYKEGSIFNLKWRWSWSGHEITNLWCFCPSCDATLVYDDSSKNSFYEPTVTHFICENCSNTIKGTITGGAKSYALGAVRREIDRRIRTGEHEH</sequence>
<reference evidence="2" key="1">
    <citation type="submission" date="2016-07" db="EMBL/GenBank/DDBJ databases">
        <title>Nontailed viruses are major unrecognized killers of bacteria in the ocean.</title>
        <authorList>
            <person name="Kauffman K."/>
            <person name="Hussain F."/>
            <person name="Yang J."/>
            <person name="Arevalo P."/>
            <person name="Brown J."/>
            <person name="Cutler M."/>
            <person name="Kelly L."/>
            <person name="Polz M.F."/>
        </authorList>
    </citation>
    <scope>NUCLEOTIDE SEQUENCE [LARGE SCALE GENOMIC DNA]</scope>
    <source>
        <strain evidence="2">10N.261.48.B5</strain>
    </source>
</reference>
<evidence type="ECO:0000313" key="1">
    <source>
        <dbReference type="EMBL" id="PMM64371.1"/>
    </source>
</evidence>
<proteinExistence type="predicted"/>
<dbReference type="EMBL" id="MCZF01000026">
    <property type="protein sequence ID" value="PMM64371.1"/>
    <property type="molecule type" value="Genomic_DNA"/>
</dbReference>
<accession>A0A2N7JWV3</accession>
<name>A0A2N7JWV3_VIBSP</name>
<dbReference type="Proteomes" id="UP000235533">
    <property type="component" value="Unassembled WGS sequence"/>
</dbReference>
<comment type="caution">
    <text evidence="1">The sequence shown here is derived from an EMBL/GenBank/DDBJ whole genome shotgun (WGS) entry which is preliminary data.</text>
</comment>
<gene>
    <name evidence="1" type="ORF">BCT54_17640</name>
</gene>
<organism evidence="1 2">
    <name type="scientific">Vibrio splendidus</name>
    <dbReference type="NCBI Taxonomy" id="29497"/>
    <lineage>
        <taxon>Bacteria</taxon>
        <taxon>Pseudomonadati</taxon>
        <taxon>Pseudomonadota</taxon>
        <taxon>Gammaproteobacteria</taxon>
        <taxon>Vibrionales</taxon>
        <taxon>Vibrionaceae</taxon>
        <taxon>Vibrio</taxon>
    </lineage>
</organism>
<evidence type="ECO:0000313" key="2">
    <source>
        <dbReference type="Proteomes" id="UP000235533"/>
    </source>
</evidence>
<protein>
    <submittedName>
        <fullName evidence="1">Uncharacterized protein</fullName>
    </submittedName>
</protein>
<dbReference type="AlphaFoldDB" id="A0A2N7JWV3"/>